<dbReference type="GO" id="GO:0016020">
    <property type="term" value="C:membrane"/>
    <property type="evidence" value="ECO:0007669"/>
    <property type="project" value="UniProtKB-SubCell"/>
</dbReference>
<evidence type="ECO:0000256" key="3">
    <source>
        <dbReference type="ARBA" id="ARBA00022692"/>
    </source>
</evidence>
<keyword evidence="5 6" id="KW-0472">Membrane</keyword>
<comment type="similarity">
    <text evidence="2">Belongs to the drug/metabolite transporter (DMT) superfamily. 10 TMS drug/metabolite exporter (DME) (TC 2.A.7.3) family.</text>
</comment>
<reference evidence="8 9" key="1">
    <citation type="submission" date="2018-03" db="EMBL/GenBank/DDBJ databases">
        <authorList>
            <person name="Keele B.F."/>
        </authorList>
    </citation>
    <scope>NUCLEOTIDE SEQUENCE [LARGE SCALE GENOMIC DNA]</scope>
    <source>
        <strain evidence="8 9">CECT 8504</strain>
    </source>
</reference>
<evidence type="ECO:0000313" key="8">
    <source>
        <dbReference type="EMBL" id="SPJ23258.1"/>
    </source>
</evidence>
<feature type="transmembrane region" description="Helical" evidence="6">
    <location>
        <begin position="58"/>
        <end position="80"/>
    </location>
</feature>
<feature type="transmembrane region" description="Helical" evidence="6">
    <location>
        <begin position="27"/>
        <end position="46"/>
    </location>
</feature>
<dbReference type="PANTHER" id="PTHR22911:SF6">
    <property type="entry name" value="SOLUTE CARRIER FAMILY 35 MEMBER G1"/>
    <property type="match status" value="1"/>
</dbReference>
<evidence type="ECO:0000313" key="9">
    <source>
        <dbReference type="Proteomes" id="UP000244912"/>
    </source>
</evidence>
<name>A0A2R8BT09_9RHOB</name>
<proteinExistence type="inferred from homology"/>
<evidence type="ECO:0000256" key="2">
    <source>
        <dbReference type="ARBA" id="ARBA00009853"/>
    </source>
</evidence>
<feature type="transmembrane region" description="Helical" evidence="6">
    <location>
        <begin position="86"/>
        <end position="104"/>
    </location>
</feature>
<feature type="transmembrane region" description="Helical" evidence="6">
    <location>
        <begin position="252"/>
        <end position="270"/>
    </location>
</feature>
<evidence type="ECO:0000259" key="7">
    <source>
        <dbReference type="Pfam" id="PF00892"/>
    </source>
</evidence>
<dbReference type="SUPFAM" id="SSF103481">
    <property type="entry name" value="Multidrug resistance efflux transporter EmrE"/>
    <property type="match status" value="2"/>
</dbReference>
<gene>
    <name evidence="8" type="primary">ribN_4</name>
    <name evidence="8" type="ORF">PAA8504_01066</name>
</gene>
<feature type="transmembrane region" description="Helical" evidence="6">
    <location>
        <begin position="226"/>
        <end position="246"/>
    </location>
</feature>
<dbReference type="Proteomes" id="UP000244912">
    <property type="component" value="Unassembled WGS sequence"/>
</dbReference>
<feature type="domain" description="EamA" evidence="7">
    <location>
        <begin position="139"/>
        <end position="267"/>
    </location>
</feature>
<keyword evidence="9" id="KW-1185">Reference proteome</keyword>
<feature type="transmembrane region" description="Helical" evidence="6">
    <location>
        <begin position="196"/>
        <end position="219"/>
    </location>
</feature>
<dbReference type="PANTHER" id="PTHR22911">
    <property type="entry name" value="ACYL-MALONYL CONDENSING ENZYME-RELATED"/>
    <property type="match status" value="1"/>
</dbReference>
<dbReference type="AlphaFoldDB" id="A0A2R8BT09"/>
<accession>A0A2R8BT09</accession>
<evidence type="ECO:0000256" key="5">
    <source>
        <dbReference type="ARBA" id="ARBA00023136"/>
    </source>
</evidence>
<feature type="transmembrane region" description="Helical" evidence="6">
    <location>
        <begin position="170"/>
        <end position="190"/>
    </location>
</feature>
<dbReference type="InterPro" id="IPR000620">
    <property type="entry name" value="EamA_dom"/>
</dbReference>
<sequence>MLALLAFGLYATHDVVVKTLGSDYNPVQIVFFSVLFGFPLATLILMRERSASTLRPVHPWWVAARTVAVVCTGLCGFYAFSVLPLAQTYALIFASPLIITILSIPILGEAVGRHRWAAVVVGLLGVMVVLRPGTADLSLGHLAALGAASGSAVASVIARRIAREERGVVLMLYPMMVNVLLMGALLPLVYRPMPLAHLGLVVLIAVFGFAAGLLMLVAFRLADAALVAPMHYSQIVWAALYGWAFFGETNDTATWAGAGLVIASGLYVVLRESIGGSENAPVLTGRQRVETGTSPRIAAAIRARATRIPPGYEVLAKRPKGQ</sequence>
<dbReference type="EMBL" id="ONZF01000002">
    <property type="protein sequence ID" value="SPJ23258.1"/>
    <property type="molecule type" value="Genomic_DNA"/>
</dbReference>
<evidence type="ECO:0000256" key="4">
    <source>
        <dbReference type="ARBA" id="ARBA00022989"/>
    </source>
</evidence>
<feature type="transmembrane region" description="Helical" evidence="6">
    <location>
        <begin position="139"/>
        <end position="158"/>
    </location>
</feature>
<feature type="domain" description="EamA" evidence="7">
    <location>
        <begin position="2"/>
        <end position="130"/>
    </location>
</feature>
<keyword evidence="3 6" id="KW-0812">Transmembrane</keyword>
<dbReference type="Pfam" id="PF00892">
    <property type="entry name" value="EamA"/>
    <property type="match status" value="2"/>
</dbReference>
<protein>
    <submittedName>
        <fullName evidence="8">Riboflavin transporter</fullName>
    </submittedName>
</protein>
<dbReference type="InterPro" id="IPR037185">
    <property type="entry name" value="EmrE-like"/>
</dbReference>
<dbReference type="Gene3D" id="1.10.3730.20">
    <property type="match status" value="1"/>
</dbReference>
<evidence type="ECO:0000256" key="1">
    <source>
        <dbReference type="ARBA" id="ARBA00004141"/>
    </source>
</evidence>
<keyword evidence="4 6" id="KW-1133">Transmembrane helix</keyword>
<organism evidence="8 9">
    <name type="scientific">Palleronia abyssalis</name>
    <dbReference type="NCBI Taxonomy" id="1501240"/>
    <lineage>
        <taxon>Bacteria</taxon>
        <taxon>Pseudomonadati</taxon>
        <taxon>Pseudomonadota</taxon>
        <taxon>Alphaproteobacteria</taxon>
        <taxon>Rhodobacterales</taxon>
        <taxon>Roseobacteraceae</taxon>
        <taxon>Palleronia</taxon>
    </lineage>
</organism>
<feature type="transmembrane region" description="Helical" evidence="6">
    <location>
        <begin position="116"/>
        <end position="133"/>
    </location>
</feature>
<evidence type="ECO:0000256" key="6">
    <source>
        <dbReference type="SAM" id="Phobius"/>
    </source>
</evidence>
<comment type="subcellular location">
    <subcellularLocation>
        <location evidence="1">Membrane</location>
        <topology evidence="1">Multi-pass membrane protein</topology>
    </subcellularLocation>
</comment>